<sequence>MRVRLLLALLAALSATPAAAETLDKLDLAIGKALFKRPWVPAPASTRGDDGLGPLFDARSCATCHPADRRAPARLENGTAERGFVLMIGRPDGTGDPVYGRRFQIDAVPGIPGEGMIGVTDTPLPDGRIARKPHPEALGYGPLDPASGLSLRVGPDLKGRGALAAVPDAAILAVEREQAKGEDGVKGMARRVTLADGSTAIGRFGWKASQPDLARQSAEAFFLDLGLSNRFHPEPWGDCTPTQTACRQALHGNANATSGDADDELEIGSAVLDRVVAYVASLPQPEPEDLPKAEAKRGAALFTSTGCAQCHRPSLPTAGGGAARMYTDLLLHEMGPDLGDTMPEPGVGASQWRTAPLAGLSDALAANTGLLHDGRARTVEEAIAWHGGEAATAQRRFGALPPKDRAALVRYVSSL</sequence>
<reference evidence="7" key="1">
    <citation type="submission" date="2022-12" db="EMBL/GenBank/DDBJ databases">
        <title>Reference genome sequencing for broad-spectrum identification of bacterial and archaeal isolates by mass spectrometry.</title>
        <authorList>
            <person name="Sekiguchi Y."/>
            <person name="Tourlousse D.M."/>
        </authorList>
    </citation>
    <scope>NUCLEOTIDE SEQUENCE</scope>
    <source>
        <strain evidence="7">301</strain>
    </source>
</reference>
<dbReference type="Gene3D" id="1.10.760.10">
    <property type="entry name" value="Cytochrome c-like domain"/>
    <property type="match status" value="1"/>
</dbReference>
<proteinExistence type="predicted"/>
<dbReference type="GO" id="GO:0009055">
    <property type="term" value="F:electron transfer activity"/>
    <property type="evidence" value="ECO:0007669"/>
    <property type="project" value="InterPro"/>
</dbReference>
<dbReference type="AlphaFoldDB" id="A0A9W6FMB3"/>
<dbReference type="EMBL" id="BSDO01000003">
    <property type="protein sequence ID" value="GLI22788.1"/>
    <property type="molecule type" value="Genomic_DNA"/>
</dbReference>
<dbReference type="PROSITE" id="PS51007">
    <property type="entry name" value="CYTC"/>
    <property type="match status" value="2"/>
</dbReference>
<dbReference type="InterPro" id="IPR010538">
    <property type="entry name" value="DHOR"/>
</dbReference>
<evidence type="ECO:0000313" key="8">
    <source>
        <dbReference type="Proteomes" id="UP001144397"/>
    </source>
</evidence>
<evidence type="ECO:0000256" key="4">
    <source>
        <dbReference type="PROSITE-ProRule" id="PRU00433"/>
    </source>
</evidence>
<accession>A0A9W6FMB3</accession>
<gene>
    <name evidence="7" type="ORF">XFLAVUS301_24620</name>
</gene>
<dbReference type="PANTHER" id="PTHR30600:SF4">
    <property type="entry name" value="CYTOCHROME C DOMAIN-CONTAINING PROTEIN"/>
    <property type="match status" value="1"/>
</dbReference>
<dbReference type="GO" id="GO:0004130">
    <property type="term" value="F:cytochrome-c peroxidase activity"/>
    <property type="evidence" value="ECO:0007669"/>
    <property type="project" value="TreeGrafter"/>
</dbReference>
<keyword evidence="5" id="KW-0732">Signal</keyword>
<feature type="chain" id="PRO_5040960263" evidence="5">
    <location>
        <begin position="21"/>
        <end position="415"/>
    </location>
</feature>
<evidence type="ECO:0000259" key="6">
    <source>
        <dbReference type="PROSITE" id="PS51007"/>
    </source>
</evidence>
<dbReference type="InterPro" id="IPR051395">
    <property type="entry name" value="Cytochrome_c_Peroxidase/MauG"/>
</dbReference>
<keyword evidence="2 4" id="KW-0479">Metal-binding</keyword>
<feature type="domain" description="Cytochrome c" evidence="6">
    <location>
        <begin position="26"/>
        <end position="177"/>
    </location>
</feature>
<dbReference type="GO" id="GO:0020037">
    <property type="term" value="F:heme binding"/>
    <property type="evidence" value="ECO:0007669"/>
    <property type="project" value="InterPro"/>
</dbReference>
<comment type="caution">
    <text evidence="7">The sequence shown here is derived from an EMBL/GenBank/DDBJ whole genome shotgun (WGS) entry which is preliminary data.</text>
</comment>
<dbReference type="Proteomes" id="UP001144397">
    <property type="component" value="Unassembled WGS sequence"/>
</dbReference>
<evidence type="ECO:0000256" key="5">
    <source>
        <dbReference type="SAM" id="SignalP"/>
    </source>
</evidence>
<protein>
    <submittedName>
        <fullName evidence="7">Thiol oxidoreductase</fullName>
    </submittedName>
</protein>
<dbReference type="InterPro" id="IPR036909">
    <property type="entry name" value="Cyt_c-like_dom_sf"/>
</dbReference>
<dbReference type="PANTHER" id="PTHR30600">
    <property type="entry name" value="CYTOCHROME C PEROXIDASE-RELATED"/>
    <property type="match status" value="1"/>
</dbReference>
<dbReference type="Pfam" id="PF06537">
    <property type="entry name" value="DHOR"/>
    <property type="match status" value="1"/>
</dbReference>
<keyword evidence="3 4" id="KW-0408">Iron</keyword>
<keyword evidence="1 4" id="KW-0349">Heme</keyword>
<dbReference type="GO" id="GO:0046872">
    <property type="term" value="F:metal ion binding"/>
    <property type="evidence" value="ECO:0007669"/>
    <property type="project" value="UniProtKB-KW"/>
</dbReference>
<feature type="domain" description="Cytochrome c" evidence="6">
    <location>
        <begin position="293"/>
        <end position="415"/>
    </location>
</feature>
<feature type="signal peptide" evidence="5">
    <location>
        <begin position="1"/>
        <end position="20"/>
    </location>
</feature>
<evidence type="ECO:0000256" key="3">
    <source>
        <dbReference type="ARBA" id="ARBA00023004"/>
    </source>
</evidence>
<evidence type="ECO:0000313" key="7">
    <source>
        <dbReference type="EMBL" id="GLI22788.1"/>
    </source>
</evidence>
<dbReference type="SUPFAM" id="SSF46626">
    <property type="entry name" value="Cytochrome c"/>
    <property type="match status" value="1"/>
</dbReference>
<evidence type="ECO:0000256" key="1">
    <source>
        <dbReference type="ARBA" id="ARBA00022617"/>
    </source>
</evidence>
<organism evidence="7 8">
    <name type="scientific">Xanthobacter flavus</name>
    <dbReference type="NCBI Taxonomy" id="281"/>
    <lineage>
        <taxon>Bacteria</taxon>
        <taxon>Pseudomonadati</taxon>
        <taxon>Pseudomonadota</taxon>
        <taxon>Alphaproteobacteria</taxon>
        <taxon>Hyphomicrobiales</taxon>
        <taxon>Xanthobacteraceae</taxon>
        <taxon>Xanthobacter</taxon>
    </lineage>
</organism>
<evidence type="ECO:0000256" key="2">
    <source>
        <dbReference type="ARBA" id="ARBA00022723"/>
    </source>
</evidence>
<name>A0A9W6FMB3_XANFL</name>
<dbReference type="InterPro" id="IPR009056">
    <property type="entry name" value="Cyt_c-like_dom"/>
</dbReference>